<protein>
    <recommendedName>
        <fullName evidence="3">GIY-YIG nuclease family protein</fullName>
    </recommendedName>
</protein>
<gene>
    <name evidence="1" type="ORF">HNR42_000713</name>
</gene>
<comment type="caution">
    <text evidence="1">The sequence shown here is derived from an EMBL/GenBank/DDBJ whole genome shotgun (WGS) entry which is preliminary data.</text>
</comment>
<reference evidence="1 2" key="1">
    <citation type="submission" date="2020-08" db="EMBL/GenBank/DDBJ databases">
        <title>Genomic Encyclopedia of Type Strains, Phase IV (KMG-IV): sequencing the most valuable type-strain genomes for metagenomic binning, comparative biology and taxonomic classification.</title>
        <authorList>
            <person name="Goeker M."/>
        </authorList>
    </citation>
    <scope>NUCLEOTIDE SEQUENCE [LARGE SCALE GENOMIC DNA]</scope>
    <source>
        <strain evidence="1 2">DSM 21458</strain>
    </source>
</reference>
<dbReference type="SUPFAM" id="SSF82771">
    <property type="entry name" value="GIY-YIG endonuclease"/>
    <property type="match status" value="1"/>
</dbReference>
<organism evidence="1 2">
    <name type="scientific">Deinobacterium chartae</name>
    <dbReference type="NCBI Taxonomy" id="521158"/>
    <lineage>
        <taxon>Bacteria</taxon>
        <taxon>Thermotogati</taxon>
        <taxon>Deinococcota</taxon>
        <taxon>Deinococci</taxon>
        <taxon>Deinococcales</taxon>
        <taxon>Deinococcaceae</taxon>
        <taxon>Deinobacterium</taxon>
    </lineage>
</organism>
<dbReference type="CDD" id="cd10451">
    <property type="entry name" value="GIY-YIG_LuxR_like"/>
    <property type="match status" value="1"/>
</dbReference>
<accession>A0A841HYK2</accession>
<dbReference type="RefSeq" id="WP_183984560.1">
    <property type="nucleotide sequence ID" value="NZ_JACHHG010000002.1"/>
</dbReference>
<evidence type="ECO:0008006" key="3">
    <source>
        <dbReference type="Google" id="ProtNLM"/>
    </source>
</evidence>
<evidence type="ECO:0000313" key="1">
    <source>
        <dbReference type="EMBL" id="MBB6097299.1"/>
    </source>
</evidence>
<dbReference type="InterPro" id="IPR035901">
    <property type="entry name" value="GIY-YIG_endonuc_sf"/>
</dbReference>
<sequence length="120" mass="14089">MKPHRLAKTLPVKERLEPIGVYVIRNRVNGRQLVAGAINLRARINRARFELSTRIHPNKALQRDWNELGPEAFEFEVLDTLEPVETRPLASEYQEDVDELTRLWIERLGTDRDGYNLEQR</sequence>
<proteinExistence type="predicted"/>
<dbReference type="EMBL" id="JACHHG010000002">
    <property type="protein sequence ID" value="MBB6097299.1"/>
    <property type="molecule type" value="Genomic_DNA"/>
</dbReference>
<evidence type="ECO:0000313" key="2">
    <source>
        <dbReference type="Proteomes" id="UP000569951"/>
    </source>
</evidence>
<dbReference type="Gene3D" id="3.40.1440.10">
    <property type="entry name" value="GIY-YIG endonuclease"/>
    <property type="match status" value="1"/>
</dbReference>
<dbReference type="Proteomes" id="UP000569951">
    <property type="component" value="Unassembled WGS sequence"/>
</dbReference>
<name>A0A841HYK2_9DEIO</name>
<dbReference type="AlphaFoldDB" id="A0A841HYK2"/>
<keyword evidence="2" id="KW-1185">Reference proteome</keyword>